<proteinExistence type="inferred from homology"/>
<feature type="transmembrane region" description="Helical" evidence="6">
    <location>
        <begin position="138"/>
        <end position="165"/>
    </location>
</feature>
<evidence type="ECO:0000256" key="5">
    <source>
        <dbReference type="ARBA" id="ARBA00023136"/>
    </source>
</evidence>
<dbReference type="InterPro" id="IPR002781">
    <property type="entry name" value="TM_pro_TauE-like"/>
</dbReference>
<organism evidence="7 8">
    <name type="scientific">Pilimelia columellifera subsp. columellifera</name>
    <dbReference type="NCBI Taxonomy" id="706583"/>
    <lineage>
        <taxon>Bacteria</taxon>
        <taxon>Bacillati</taxon>
        <taxon>Actinomycetota</taxon>
        <taxon>Actinomycetes</taxon>
        <taxon>Micromonosporales</taxon>
        <taxon>Micromonosporaceae</taxon>
        <taxon>Pilimelia</taxon>
    </lineage>
</organism>
<feature type="transmembrane region" description="Helical" evidence="6">
    <location>
        <begin position="234"/>
        <end position="251"/>
    </location>
</feature>
<comment type="caution">
    <text evidence="7">The sequence shown here is derived from an EMBL/GenBank/DDBJ whole genome shotgun (WGS) entry which is preliminary data.</text>
</comment>
<keyword evidence="5 6" id="KW-0472">Membrane</keyword>
<name>A0ABN3N9H9_9ACTN</name>
<feature type="transmembrane region" description="Helical" evidence="6">
    <location>
        <begin position="202"/>
        <end position="222"/>
    </location>
</feature>
<dbReference type="PANTHER" id="PTHR43701">
    <property type="entry name" value="MEMBRANE TRANSPORTER PROTEIN MJ0441-RELATED"/>
    <property type="match status" value="1"/>
</dbReference>
<keyword evidence="8" id="KW-1185">Reference proteome</keyword>
<evidence type="ECO:0000256" key="4">
    <source>
        <dbReference type="ARBA" id="ARBA00022989"/>
    </source>
</evidence>
<keyword evidence="3 6" id="KW-0812">Transmembrane</keyword>
<evidence type="ECO:0000313" key="7">
    <source>
        <dbReference type="EMBL" id="GAA2516475.1"/>
    </source>
</evidence>
<dbReference type="Pfam" id="PF01925">
    <property type="entry name" value="TauE"/>
    <property type="match status" value="1"/>
</dbReference>
<protein>
    <recommendedName>
        <fullName evidence="6">Probable membrane transporter protein</fullName>
    </recommendedName>
</protein>
<dbReference type="PANTHER" id="PTHR43701:SF2">
    <property type="entry name" value="MEMBRANE TRANSPORTER PROTEIN YJNA-RELATED"/>
    <property type="match status" value="1"/>
</dbReference>
<evidence type="ECO:0000256" key="1">
    <source>
        <dbReference type="ARBA" id="ARBA00004141"/>
    </source>
</evidence>
<keyword evidence="4 6" id="KW-1133">Transmembrane helix</keyword>
<evidence type="ECO:0000256" key="3">
    <source>
        <dbReference type="ARBA" id="ARBA00022692"/>
    </source>
</evidence>
<dbReference type="Proteomes" id="UP001499978">
    <property type="component" value="Unassembled WGS sequence"/>
</dbReference>
<dbReference type="EMBL" id="BAAARY010000004">
    <property type="protein sequence ID" value="GAA2516475.1"/>
    <property type="molecule type" value="Genomic_DNA"/>
</dbReference>
<keyword evidence="6" id="KW-1003">Cell membrane</keyword>
<dbReference type="RefSeq" id="WP_344169360.1">
    <property type="nucleotide sequence ID" value="NZ_BAAARY010000004.1"/>
</dbReference>
<feature type="transmembrane region" description="Helical" evidence="6">
    <location>
        <begin position="94"/>
        <end position="117"/>
    </location>
</feature>
<evidence type="ECO:0000256" key="2">
    <source>
        <dbReference type="ARBA" id="ARBA00009142"/>
    </source>
</evidence>
<dbReference type="InterPro" id="IPR051598">
    <property type="entry name" value="TSUP/Inactive_protease-like"/>
</dbReference>
<evidence type="ECO:0000256" key="6">
    <source>
        <dbReference type="RuleBase" id="RU363041"/>
    </source>
</evidence>
<reference evidence="7 8" key="1">
    <citation type="journal article" date="2019" name="Int. J. Syst. Evol. Microbiol.">
        <title>The Global Catalogue of Microorganisms (GCM) 10K type strain sequencing project: providing services to taxonomists for standard genome sequencing and annotation.</title>
        <authorList>
            <consortium name="The Broad Institute Genomics Platform"/>
            <consortium name="The Broad Institute Genome Sequencing Center for Infectious Disease"/>
            <person name="Wu L."/>
            <person name="Ma J."/>
        </authorList>
    </citation>
    <scope>NUCLEOTIDE SEQUENCE [LARGE SCALE GENOMIC DNA]</scope>
    <source>
        <strain evidence="7 8">JCM 3367</strain>
    </source>
</reference>
<gene>
    <name evidence="7" type="ORF">GCM10010201_11370</name>
</gene>
<feature type="transmembrane region" description="Helical" evidence="6">
    <location>
        <begin position="70"/>
        <end position="88"/>
    </location>
</feature>
<sequence>MSLGLVLALAAAGVIGLVLGGLGGGGSILTVPILVYLAGVDAKPAIAMSLIVVGVTAAVALIPHARAGRVAWRVGALFGSAGMVGAYLGGRVAAFIPANVLLVAFGIMTIATAWAMLRSRSTPSAEDGPAKRRPVIKILLEGVAVGLVTGLVGAGGGFLVVPALVLLGGLSMPTAIGTSLLVIAMKSGAAFAGYLSTTTVDWPLTAAITALAVLGSFAGAKLAGRIDPKRLRQAFAWFVVVIGVGMILGQLL</sequence>
<feature type="transmembrane region" description="Helical" evidence="6">
    <location>
        <begin position="44"/>
        <end position="63"/>
    </location>
</feature>
<comment type="similarity">
    <text evidence="2 6">Belongs to the 4-toluene sulfonate uptake permease (TSUP) (TC 2.A.102) family.</text>
</comment>
<comment type="subcellular location">
    <subcellularLocation>
        <location evidence="6">Cell membrane</location>
        <topology evidence="6">Multi-pass membrane protein</topology>
    </subcellularLocation>
    <subcellularLocation>
        <location evidence="1">Membrane</location>
        <topology evidence="1">Multi-pass membrane protein</topology>
    </subcellularLocation>
</comment>
<evidence type="ECO:0000313" key="8">
    <source>
        <dbReference type="Proteomes" id="UP001499978"/>
    </source>
</evidence>
<accession>A0ABN3N9H9</accession>